<reference evidence="1" key="1">
    <citation type="submission" date="2021-10" db="EMBL/GenBank/DDBJ databases">
        <title>Anaerobic single-cell dispensing facilitates the cultivation of human gut bacteria.</title>
        <authorList>
            <person name="Afrizal A."/>
        </authorList>
    </citation>
    <scope>NUCLEOTIDE SEQUENCE</scope>
    <source>
        <strain evidence="1">CLA-AA-H204</strain>
    </source>
</reference>
<dbReference type="RefSeq" id="WP_227710333.1">
    <property type="nucleotide sequence ID" value="NZ_JAJEQW010000010.1"/>
</dbReference>
<evidence type="ECO:0000313" key="2">
    <source>
        <dbReference type="Proteomes" id="UP001198893"/>
    </source>
</evidence>
<protein>
    <submittedName>
        <fullName evidence="1">Uncharacterized protein</fullName>
    </submittedName>
</protein>
<proteinExistence type="predicted"/>
<organism evidence="1 2">
    <name type="scientific">Roseburia amylophila</name>
    <dbReference type="NCBI Taxonomy" id="2981794"/>
    <lineage>
        <taxon>Bacteria</taxon>
        <taxon>Bacillati</taxon>
        <taxon>Bacillota</taxon>
        <taxon>Clostridia</taxon>
        <taxon>Lachnospirales</taxon>
        <taxon>Lachnospiraceae</taxon>
        <taxon>Roseburia</taxon>
    </lineage>
</organism>
<gene>
    <name evidence="1" type="ORF">LKD47_09835</name>
</gene>
<accession>A0AAW4WKD9</accession>
<comment type="caution">
    <text evidence="1">The sequence shown here is derived from an EMBL/GenBank/DDBJ whole genome shotgun (WGS) entry which is preliminary data.</text>
</comment>
<evidence type="ECO:0000313" key="1">
    <source>
        <dbReference type="EMBL" id="MCC2242595.1"/>
    </source>
</evidence>
<name>A0AAW4WKD9_9FIRM</name>
<dbReference type="EMBL" id="JAJEQW010000010">
    <property type="protein sequence ID" value="MCC2242595.1"/>
    <property type="molecule type" value="Genomic_DNA"/>
</dbReference>
<dbReference type="AlphaFoldDB" id="A0AAW4WKD9"/>
<sequence>MNLTTNTEIKTIKGWEKYADEHSRENTDWGAYCKPGDIVGEDVYDYFLNILPPRTLTQSLLQVGEPHSHMMNQKTGKYQATYATFETVGKNDGAMFYRYCGNCFAGETENITQ</sequence>
<dbReference type="Proteomes" id="UP001198893">
    <property type="component" value="Unassembled WGS sequence"/>
</dbReference>